<reference evidence="2" key="1">
    <citation type="submission" date="2018-02" db="EMBL/GenBank/DDBJ databases">
        <title>Rhizophora mucronata_Transcriptome.</title>
        <authorList>
            <person name="Meera S.P."/>
            <person name="Sreeshan A."/>
            <person name="Augustine A."/>
        </authorList>
    </citation>
    <scope>NUCLEOTIDE SEQUENCE</scope>
    <source>
        <tissue evidence="2">Leaf</tissue>
    </source>
</reference>
<feature type="chain" id="PRO_5015115846" evidence="1">
    <location>
        <begin position="21"/>
        <end position="52"/>
    </location>
</feature>
<protein>
    <submittedName>
        <fullName evidence="2">Uncharacterized protein</fullName>
    </submittedName>
</protein>
<evidence type="ECO:0000256" key="1">
    <source>
        <dbReference type="SAM" id="SignalP"/>
    </source>
</evidence>
<evidence type="ECO:0000313" key="2">
    <source>
        <dbReference type="EMBL" id="MBW86419.1"/>
    </source>
</evidence>
<feature type="signal peptide" evidence="1">
    <location>
        <begin position="1"/>
        <end position="20"/>
    </location>
</feature>
<keyword evidence="1" id="KW-0732">Signal</keyword>
<proteinExistence type="predicted"/>
<dbReference type="EMBL" id="GGEC01005936">
    <property type="protein sequence ID" value="MBW86419.1"/>
    <property type="molecule type" value="Transcribed_RNA"/>
</dbReference>
<sequence length="52" mass="5952">MERLSVFLVQKCFLFCVACARAPACVMDGSNKYNNVINQKRKNRKRETSGLI</sequence>
<organism evidence="2">
    <name type="scientific">Rhizophora mucronata</name>
    <name type="common">Asiatic mangrove</name>
    <dbReference type="NCBI Taxonomy" id="61149"/>
    <lineage>
        <taxon>Eukaryota</taxon>
        <taxon>Viridiplantae</taxon>
        <taxon>Streptophyta</taxon>
        <taxon>Embryophyta</taxon>
        <taxon>Tracheophyta</taxon>
        <taxon>Spermatophyta</taxon>
        <taxon>Magnoliopsida</taxon>
        <taxon>eudicotyledons</taxon>
        <taxon>Gunneridae</taxon>
        <taxon>Pentapetalae</taxon>
        <taxon>rosids</taxon>
        <taxon>fabids</taxon>
        <taxon>Malpighiales</taxon>
        <taxon>Rhizophoraceae</taxon>
        <taxon>Rhizophora</taxon>
    </lineage>
</organism>
<dbReference type="AlphaFoldDB" id="A0A2P2IYW2"/>
<name>A0A2P2IYW2_RHIMU</name>
<accession>A0A2P2IYW2</accession>